<dbReference type="InParanoid" id="A0A1J7I7I4"/>
<keyword evidence="2" id="KW-1185">Reference proteome</keyword>
<accession>A0A1J7I7I4</accession>
<organism evidence="1 2">
    <name type="scientific">Coniochaeta ligniaria NRRL 30616</name>
    <dbReference type="NCBI Taxonomy" id="1408157"/>
    <lineage>
        <taxon>Eukaryota</taxon>
        <taxon>Fungi</taxon>
        <taxon>Dikarya</taxon>
        <taxon>Ascomycota</taxon>
        <taxon>Pezizomycotina</taxon>
        <taxon>Sordariomycetes</taxon>
        <taxon>Sordariomycetidae</taxon>
        <taxon>Coniochaetales</taxon>
        <taxon>Coniochaetaceae</taxon>
        <taxon>Coniochaeta</taxon>
    </lineage>
</organism>
<dbReference type="OrthoDB" id="5268410at2759"/>
<dbReference type="Proteomes" id="UP000182658">
    <property type="component" value="Unassembled WGS sequence"/>
</dbReference>
<evidence type="ECO:0000313" key="2">
    <source>
        <dbReference type="Proteomes" id="UP000182658"/>
    </source>
</evidence>
<gene>
    <name evidence="1" type="ORF">CONLIGDRAFT_693943</name>
</gene>
<evidence type="ECO:0000313" key="1">
    <source>
        <dbReference type="EMBL" id="OIW23323.1"/>
    </source>
</evidence>
<protein>
    <submittedName>
        <fullName evidence="1">Uncharacterized protein</fullName>
    </submittedName>
</protein>
<dbReference type="EMBL" id="KV875107">
    <property type="protein sequence ID" value="OIW23323.1"/>
    <property type="molecule type" value="Genomic_DNA"/>
</dbReference>
<dbReference type="AlphaFoldDB" id="A0A1J7I7I4"/>
<proteinExistence type="predicted"/>
<reference evidence="1 2" key="1">
    <citation type="submission" date="2016-10" db="EMBL/GenBank/DDBJ databases">
        <title>Draft genome sequence of Coniochaeta ligniaria NRRL30616, a lignocellulolytic fungus for bioabatement of inhibitors in plant biomass hydrolysates.</title>
        <authorList>
            <consortium name="DOE Joint Genome Institute"/>
            <person name="Jimenez D.J."/>
            <person name="Hector R.E."/>
            <person name="Riley R."/>
            <person name="Sun H."/>
            <person name="Grigoriev I.V."/>
            <person name="Van Elsas J.D."/>
            <person name="Nichols N.N."/>
        </authorList>
    </citation>
    <scope>NUCLEOTIDE SEQUENCE [LARGE SCALE GENOMIC DNA]</scope>
    <source>
        <strain evidence="1 2">NRRL 30616</strain>
    </source>
</reference>
<sequence>MDEIIARHAEFFAAQQWALVPIKHPRIIFNDDLDIEGYLNTITKASDALVRDIATFTADERFMRAETMLGRCFVSACVYHTEVLLGSSLRQLQARDDIVHTTQQSEAFMNAKGNFAKLQVCTEGLRIQIENRHWQMNFPDMGRDRVVPSAGPFQILVQMVVQELDVSAVNSEAKARTFLQSFKKAALLRDQQHMSGCVATEPGDGRPTMMFFSIYPNADASKPPILLFGCNEIDHGLRNYIPVAFETFTFLHGREQSLGQGLTVPITKEDLIEIRQQAVNDTHRDQSFLGGTNEVGLALRTKGWSPNKPCYLCYGMMGYQQAILWKPKDQKNYNATFD</sequence>
<name>A0A1J7I7I4_9PEZI</name>